<reference evidence="4" key="2">
    <citation type="journal article" date="2023" name="Nat. Commun.">
        <title>Cultivation of marine bacteria of the SAR202 clade.</title>
        <authorList>
            <person name="Lim Y."/>
            <person name="Seo J.H."/>
            <person name="Giovannoni S.J."/>
            <person name="Kang I."/>
            <person name="Cho J.C."/>
        </authorList>
    </citation>
    <scope>NUCLEOTIDE SEQUENCE</scope>
    <source>
        <strain evidence="4">JH1073</strain>
    </source>
</reference>
<feature type="binding site" evidence="1">
    <location>
        <position position="11"/>
    </location>
    <ligand>
        <name>Zn(2+)</name>
        <dbReference type="ChEBI" id="CHEBI:29105"/>
    </ligand>
</feature>
<feature type="binding site" evidence="1">
    <location>
        <position position="181"/>
    </location>
    <ligand>
        <name>Zn(2+)</name>
        <dbReference type="ChEBI" id="CHEBI:29105"/>
    </ligand>
</feature>
<dbReference type="GO" id="GO:0006284">
    <property type="term" value="P:base-excision repair"/>
    <property type="evidence" value="ECO:0007669"/>
    <property type="project" value="InterPro"/>
</dbReference>
<accession>A0AAJ6CSS4</accession>
<reference evidence="5" key="3">
    <citation type="submission" date="2023-06" db="EMBL/GenBank/DDBJ databases">
        <title>Pangenomics reveal diversification of enzyme families and niche specialization in globally abundant SAR202 bacteria.</title>
        <authorList>
            <person name="Saw J.H.W."/>
        </authorList>
    </citation>
    <scope>NUCLEOTIDE SEQUENCE [LARGE SCALE GENOMIC DNA]</scope>
    <source>
        <strain evidence="5">JH1073</strain>
    </source>
</reference>
<feature type="region of interest" description="Disordered" evidence="2">
    <location>
        <begin position="178"/>
        <end position="197"/>
    </location>
</feature>
<keyword evidence="1" id="KW-0862">Zinc</keyword>
<dbReference type="Proteomes" id="UP001219901">
    <property type="component" value="Chromosome"/>
</dbReference>
<dbReference type="InterPro" id="IPR005019">
    <property type="entry name" value="Adenine_glyco"/>
</dbReference>
<feature type="binding site" evidence="1">
    <location>
        <position position="185"/>
    </location>
    <ligand>
        <name>Zn(2+)</name>
        <dbReference type="ChEBI" id="CHEBI:29105"/>
    </ligand>
</feature>
<evidence type="ECO:0000313" key="5">
    <source>
        <dbReference type="Proteomes" id="UP001219901"/>
    </source>
</evidence>
<evidence type="ECO:0000313" key="3">
    <source>
        <dbReference type="EMBL" id="MDG0868125.1"/>
    </source>
</evidence>
<gene>
    <name evidence="3" type="ORF">GKO46_13755</name>
    <name evidence="4" type="ORF">GKO48_03250</name>
</gene>
<dbReference type="Pfam" id="PF03352">
    <property type="entry name" value="Adenine_glyco"/>
    <property type="match status" value="1"/>
</dbReference>
<keyword evidence="5" id="KW-1185">Reference proteome</keyword>
<dbReference type="GO" id="GO:0046872">
    <property type="term" value="F:metal ion binding"/>
    <property type="evidence" value="ECO:0007669"/>
    <property type="project" value="UniProtKB-KW"/>
</dbReference>
<protein>
    <submittedName>
        <fullName evidence="4">DNA-3-methyladenine glycosylase I</fullName>
    </submittedName>
</protein>
<evidence type="ECO:0000313" key="4">
    <source>
        <dbReference type="EMBL" id="WFG38662.1"/>
    </source>
</evidence>
<sequence>MTNQNLDITRCFGTGSPIYESYHDDEWGVPIHDDRHLFELLILEGAQAGLSWETILKRRDTYRAAFDNFEIETVANYGPSKIEELLQDEGIIRNKLKVNAAIKNAKAVLEIQQDHGSLDSYLWAFVYGAPLQPDWESMSEVPAETPISTAISKDLKKRGMSFVGPTIIQAFMQSTGMTNDHQTSCPRHQACKELSET</sequence>
<dbReference type="InterPro" id="IPR011257">
    <property type="entry name" value="DNA_glycosylase"/>
</dbReference>
<dbReference type="PANTHER" id="PTHR31116:SF4">
    <property type="entry name" value="DNA GLYCOSYLASE SUPERFAMILY PROTEIN"/>
    <property type="match status" value="1"/>
</dbReference>
<dbReference type="RefSeq" id="WP_342827101.1">
    <property type="nucleotide sequence ID" value="NZ_CP046146.1"/>
</dbReference>
<organism evidence="4 5">
    <name type="scientific">Candidatus Lucifugimonas marina</name>
    <dbReference type="NCBI Taxonomy" id="3038979"/>
    <lineage>
        <taxon>Bacteria</taxon>
        <taxon>Bacillati</taxon>
        <taxon>Chloroflexota</taxon>
        <taxon>Dehalococcoidia</taxon>
        <taxon>SAR202 cluster</taxon>
        <taxon>Candidatus Lucifugimonadales</taxon>
        <taxon>Candidatus Lucifugimonadaceae</taxon>
        <taxon>Candidatus Lucifugimonas</taxon>
    </lineage>
</organism>
<evidence type="ECO:0000256" key="2">
    <source>
        <dbReference type="SAM" id="MobiDB-lite"/>
    </source>
</evidence>
<dbReference type="GO" id="GO:0008725">
    <property type="term" value="F:DNA-3-methyladenine glycosylase activity"/>
    <property type="evidence" value="ECO:0007669"/>
    <property type="project" value="InterPro"/>
</dbReference>
<feature type="binding site" evidence="1">
    <location>
        <position position="23"/>
    </location>
    <ligand>
        <name>Zn(2+)</name>
        <dbReference type="ChEBI" id="CHEBI:29105"/>
    </ligand>
</feature>
<dbReference type="PANTHER" id="PTHR31116">
    <property type="entry name" value="OS04G0501200 PROTEIN"/>
    <property type="match status" value="1"/>
</dbReference>
<name>A0AAJ6CSS4_9CHLR</name>
<dbReference type="SUPFAM" id="SSF48150">
    <property type="entry name" value="DNA-glycosylase"/>
    <property type="match status" value="1"/>
</dbReference>
<reference evidence="5 6" key="1">
    <citation type="submission" date="2019-11" db="EMBL/GenBank/DDBJ databases">
        <authorList>
            <person name="Cho J.-C."/>
        </authorList>
    </citation>
    <scope>NUCLEOTIDE SEQUENCE [LARGE SCALE GENOMIC DNA]</scope>
    <source>
        <strain evidence="4 5">JH1073</strain>
        <strain evidence="3 6">JH702</strain>
    </source>
</reference>
<dbReference type="EMBL" id="CP046147">
    <property type="protein sequence ID" value="WFG38662.1"/>
    <property type="molecule type" value="Genomic_DNA"/>
</dbReference>
<dbReference type="Proteomes" id="UP001321249">
    <property type="component" value="Unassembled WGS sequence"/>
</dbReference>
<evidence type="ECO:0000313" key="6">
    <source>
        <dbReference type="Proteomes" id="UP001321249"/>
    </source>
</evidence>
<evidence type="ECO:0000256" key="1">
    <source>
        <dbReference type="PIRSR" id="PIRSR605019-1"/>
    </source>
</evidence>
<dbReference type="AlphaFoldDB" id="A0AAJ6CSS4"/>
<dbReference type="Gene3D" id="1.10.340.30">
    <property type="entry name" value="Hypothetical protein, domain 2"/>
    <property type="match status" value="1"/>
</dbReference>
<proteinExistence type="predicted"/>
<keyword evidence="1" id="KW-0479">Metal-binding</keyword>
<dbReference type="EMBL" id="WMBE01000007">
    <property type="protein sequence ID" value="MDG0868125.1"/>
    <property type="molecule type" value="Genomic_DNA"/>
</dbReference>